<name>A0ABW4VM41_9BACT</name>
<keyword evidence="1" id="KW-0732">Signal</keyword>
<gene>
    <name evidence="2" type="ORF">ACFSKL_13245</name>
</gene>
<keyword evidence="3" id="KW-1185">Reference proteome</keyword>
<feature type="signal peptide" evidence="1">
    <location>
        <begin position="1"/>
        <end position="20"/>
    </location>
</feature>
<feature type="chain" id="PRO_5045930235" evidence="1">
    <location>
        <begin position="21"/>
        <end position="223"/>
    </location>
</feature>
<proteinExistence type="predicted"/>
<dbReference type="EMBL" id="JBHUHR010000038">
    <property type="protein sequence ID" value="MFD2035762.1"/>
    <property type="molecule type" value="Genomic_DNA"/>
</dbReference>
<organism evidence="2 3">
    <name type="scientific">Belliella marina</name>
    <dbReference type="NCBI Taxonomy" id="1644146"/>
    <lineage>
        <taxon>Bacteria</taxon>
        <taxon>Pseudomonadati</taxon>
        <taxon>Bacteroidota</taxon>
        <taxon>Cytophagia</taxon>
        <taxon>Cytophagales</taxon>
        <taxon>Cyclobacteriaceae</taxon>
        <taxon>Belliella</taxon>
    </lineage>
</organism>
<evidence type="ECO:0000313" key="2">
    <source>
        <dbReference type="EMBL" id="MFD2035762.1"/>
    </source>
</evidence>
<protein>
    <submittedName>
        <fullName evidence="2">Uncharacterized protein</fullName>
    </submittedName>
</protein>
<comment type="caution">
    <text evidence="2">The sequence shown here is derived from an EMBL/GenBank/DDBJ whole genome shotgun (WGS) entry which is preliminary data.</text>
</comment>
<reference evidence="3" key="1">
    <citation type="journal article" date="2019" name="Int. J. Syst. Evol. Microbiol.">
        <title>The Global Catalogue of Microorganisms (GCM) 10K type strain sequencing project: providing services to taxonomists for standard genome sequencing and annotation.</title>
        <authorList>
            <consortium name="The Broad Institute Genomics Platform"/>
            <consortium name="The Broad Institute Genome Sequencing Center for Infectious Disease"/>
            <person name="Wu L."/>
            <person name="Ma J."/>
        </authorList>
    </citation>
    <scope>NUCLEOTIDE SEQUENCE [LARGE SCALE GENOMIC DNA]</scope>
    <source>
        <strain evidence="3">CGMCC 1.15180</strain>
    </source>
</reference>
<dbReference type="Proteomes" id="UP001597361">
    <property type="component" value="Unassembled WGS sequence"/>
</dbReference>
<evidence type="ECO:0000256" key="1">
    <source>
        <dbReference type="SAM" id="SignalP"/>
    </source>
</evidence>
<accession>A0ABW4VM41</accession>
<evidence type="ECO:0000313" key="3">
    <source>
        <dbReference type="Proteomes" id="UP001597361"/>
    </source>
</evidence>
<dbReference type="RefSeq" id="WP_376886693.1">
    <property type="nucleotide sequence ID" value="NZ_JBHUHR010000038.1"/>
</dbReference>
<sequence>MKKPTLLLIIVTLLSHFSFAQSDNWNLAGFTPAGEVEILDDLSEAENLQKGELIFAKAKGVFSISPINTINNRALLKLKSEASLRGASHIFIDYRNIENSVVSKSSMYSARIYKQEQVSIAEVKKAIEGKKLLIKMETKYSRNGWKASVYKVNDFININLNAPLEEKNGKVYIKLRNKDGDPKSGRYEGSYLYEIVASEGNRLLVFKENIKGTSMSLLGVEIE</sequence>